<dbReference type="GO" id="GO:0051598">
    <property type="term" value="P:meiotic recombination checkpoint signaling"/>
    <property type="evidence" value="ECO:0007669"/>
    <property type="project" value="TreeGrafter"/>
</dbReference>
<keyword evidence="3" id="KW-0469">Meiosis</keyword>
<feature type="chain" id="PRO_5018968801" description="Pachytene checkpoint protein 2 homolog" evidence="4">
    <location>
        <begin position="44"/>
        <end position="173"/>
    </location>
</feature>
<dbReference type="GO" id="GO:0016887">
    <property type="term" value="F:ATP hydrolysis activity"/>
    <property type="evidence" value="ECO:0007669"/>
    <property type="project" value="InterPro"/>
</dbReference>
<feature type="domain" description="ATPase AAA-type core" evidence="5">
    <location>
        <begin position="98"/>
        <end position="158"/>
    </location>
</feature>
<feature type="signal peptide" evidence="4">
    <location>
        <begin position="1"/>
        <end position="43"/>
    </location>
</feature>
<comment type="subcellular location">
    <subcellularLocation>
        <location evidence="3">Nucleus</location>
    </subcellularLocation>
</comment>
<comment type="function">
    <text evidence="3">Plays a key role in chromosome recombination during meiosis.</text>
</comment>
<dbReference type="GO" id="GO:0005634">
    <property type="term" value="C:nucleus"/>
    <property type="evidence" value="ECO:0007669"/>
    <property type="project" value="UniProtKB-SubCell"/>
</dbReference>
<protein>
    <recommendedName>
        <fullName evidence="3">Pachytene checkpoint protein 2 homolog</fullName>
    </recommendedName>
</protein>
<organism evidence="6 7">
    <name type="scientific">Arachis hypogaea</name>
    <name type="common">Peanut</name>
    <dbReference type="NCBI Taxonomy" id="3818"/>
    <lineage>
        <taxon>Eukaryota</taxon>
        <taxon>Viridiplantae</taxon>
        <taxon>Streptophyta</taxon>
        <taxon>Embryophyta</taxon>
        <taxon>Tracheophyta</taxon>
        <taxon>Spermatophyta</taxon>
        <taxon>Magnoliopsida</taxon>
        <taxon>eudicotyledons</taxon>
        <taxon>Gunneridae</taxon>
        <taxon>Pentapetalae</taxon>
        <taxon>rosids</taxon>
        <taxon>fabids</taxon>
        <taxon>Fabales</taxon>
        <taxon>Fabaceae</taxon>
        <taxon>Papilionoideae</taxon>
        <taxon>50 kb inversion clade</taxon>
        <taxon>dalbergioids sensu lato</taxon>
        <taxon>Dalbergieae</taxon>
        <taxon>Pterocarpus clade</taxon>
        <taxon>Arachis</taxon>
    </lineage>
</organism>
<keyword evidence="4" id="KW-0732">Signal</keyword>
<dbReference type="STRING" id="3818.A0A444Y156"/>
<keyword evidence="2" id="KW-0067">ATP-binding</keyword>
<evidence type="ECO:0000313" key="7">
    <source>
        <dbReference type="Proteomes" id="UP000289738"/>
    </source>
</evidence>
<dbReference type="SUPFAM" id="SSF52540">
    <property type="entry name" value="P-loop containing nucleoside triphosphate hydrolases"/>
    <property type="match status" value="1"/>
</dbReference>
<dbReference type="Pfam" id="PF00004">
    <property type="entry name" value="AAA"/>
    <property type="match status" value="1"/>
</dbReference>
<proteinExistence type="inferred from homology"/>
<dbReference type="AlphaFoldDB" id="A0A444Y156"/>
<evidence type="ECO:0000259" key="5">
    <source>
        <dbReference type="Pfam" id="PF00004"/>
    </source>
</evidence>
<dbReference type="GO" id="GO:0005524">
    <property type="term" value="F:ATP binding"/>
    <property type="evidence" value="ECO:0007669"/>
    <property type="project" value="UniProtKB-KW"/>
</dbReference>
<dbReference type="InterPro" id="IPR044539">
    <property type="entry name" value="Pch2-like"/>
</dbReference>
<dbReference type="InterPro" id="IPR003959">
    <property type="entry name" value="ATPase_AAA_core"/>
</dbReference>
<evidence type="ECO:0000256" key="3">
    <source>
        <dbReference type="RuleBase" id="RU369050"/>
    </source>
</evidence>
<comment type="caution">
    <text evidence="6">The sequence shown here is derived from an EMBL/GenBank/DDBJ whole genome shotgun (WGS) entry which is preliminary data.</text>
</comment>
<dbReference type="Proteomes" id="UP000289738">
    <property type="component" value="Chromosome B08"/>
</dbReference>
<name>A0A444Y156_ARAHY</name>
<comment type="similarity">
    <text evidence="3">Belongs to the AAA ATPase family. PCH2 subfamily.</text>
</comment>
<dbReference type="PANTHER" id="PTHR45991:SF1">
    <property type="entry name" value="PACHYTENE CHECKPOINT PROTEIN 2 HOMOLOG"/>
    <property type="match status" value="1"/>
</dbReference>
<dbReference type="GO" id="GO:0005694">
    <property type="term" value="C:chromosome"/>
    <property type="evidence" value="ECO:0007669"/>
    <property type="project" value="TreeGrafter"/>
</dbReference>
<reference evidence="6 7" key="1">
    <citation type="submission" date="2019-01" db="EMBL/GenBank/DDBJ databases">
        <title>Sequencing of cultivated peanut Arachis hypogaea provides insights into genome evolution and oil improvement.</title>
        <authorList>
            <person name="Chen X."/>
        </authorList>
    </citation>
    <scope>NUCLEOTIDE SEQUENCE [LARGE SCALE GENOMIC DNA]</scope>
    <source>
        <strain evidence="7">cv. Fuhuasheng</strain>
        <tissue evidence="6">Leaves</tissue>
    </source>
</reference>
<keyword evidence="3" id="KW-0539">Nucleus</keyword>
<dbReference type="EMBL" id="SDMP01000018">
    <property type="protein sequence ID" value="RYQ95647.1"/>
    <property type="molecule type" value="Genomic_DNA"/>
</dbReference>
<gene>
    <name evidence="6" type="ORF">Ahy_B08g090990</name>
</gene>
<keyword evidence="7" id="KW-1185">Reference proteome</keyword>
<evidence type="ECO:0000256" key="2">
    <source>
        <dbReference type="ARBA" id="ARBA00022840"/>
    </source>
</evidence>
<dbReference type="PANTHER" id="PTHR45991">
    <property type="entry name" value="PACHYTENE CHECKPOINT PROTEIN 2"/>
    <property type="match status" value="1"/>
</dbReference>
<evidence type="ECO:0000256" key="4">
    <source>
        <dbReference type="SAM" id="SignalP"/>
    </source>
</evidence>
<keyword evidence="1" id="KW-0547">Nucleotide-binding</keyword>
<accession>A0A444Y156</accession>
<sequence>MVVGVFLAVTVVVIEAHRRRRERCSLLALLLGVWIEWPRSASASGFYKLLESSAAGNQHWSFPKMNCYYVYCCSECTIVFSCCLGCKTFPKDSRNGKEESNLVFVLIDEVESLAAARKAAISGSNPSDSIQVVNALLTQIDKLKSSPNVIILTTSNITTAIGKPKSNFHSFNY</sequence>
<dbReference type="InterPro" id="IPR027417">
    <property type="entry name" value="P-loop_NTPase"/>
</dbReference>
<dbReference type="GO" id="GO:0007131">
    <property type="term" value="P:reciprocal meiotic recombination"/>
    <property type="evidence" value="ECO:0007669"/>
    <property type="project" value="UniProtKB-UniRule"/>
</dbReference>
<dbReference type="Gene3D" id="3.40.50.300">
    <property type="entry name" value="P-loop containing nucleotide triphosphate hydrolases"/>
    <property type="match status" value="1"/>
</dbReference>
<evidence type="ECO:0000256" key="1">
    <source>
        <dbReference type="ARBA" id="ARBA00022741"/>
    </source>
</evidence>
<evidence type="ECO:0000313" key="6">
    <source>
        <dbReference type="EMBL" id="RYQ95647.1"/>
    </source>
</evidence>